<evidence type="ECO:0000256" key="3">
    <source>
        <dbReference type="ARBA" id="ARBA00008743"/>
    </source>
</evidence>
<keyword evidence="6 8" id="KW-1133">Transmembrane helix</keyword>
<protein>
    <recommendedName>
        <fullName evidence="8">Dolichyl-diphosphooligosaccharide--protein glycosyltransferase subunit WBP1</fullName>
        <shortName evidence="8">Oligosaccharyl transferase subunit WBP1</shortName>
    </recommendedName>
</protein>
<organism evidence="11 12">
    <name type="scientific">Talaromyces stipitatus (strain ATCC 10500 / CBS 375.48 / QM 6759 / NRRL 1006)</name>
    <name type="common">Penicillium stipitatum</name>
    <dbReference type="NCBI Taxonomy" id="441959"/>
    <lineage>
        <taxon>Eukaryota</taxon>
        <taxon>Fungi</taxon>
        <taxon>Dikarya</taxon>
        <taxon>Ascomycota</taxon>
        <taxon>Pezizomycotina</taxon>
        <taxon>Eurotiomycetes</taxon>
        <taxon>Eurotiomycetidae</taxon>
        <taxon>Eurotiales</taxon>
        <taxon>Trichocomaceae</taxon>
        <taxon>Talaromyces</taxon>
        <taxon>Talaromyces sect. Talaromyces</taxon>
    </lineage>
</organism>
<dbReference type="InterPro" id="IPR005013">
    <property type="entry name" value="DDOST_48_kDa_subunit"/>
</dbReference>
<dbReference type="VEuPathDB" id="FungiDB:TSTA_113730"/>
<dbReference type="Pfam" id="PF23358">
    <property type="entry name" value="OST48_MD"/>
    <property type="match status" value="1"/>
</dbReference>
<evidence type="ECO:0000256" key="6">
    <source>
        <dbReference type="ARBA" id="ARBA00022989"/>
    </source>
</evidence>
<dbReference type="Proteomes" id="UP000001745">
    <property type="component" value="Unassembled WGS sequence"/>
</dbReference>
<keyword evidence="11" id="KW-0808">Transferase</keyword>
<name>B8MD27_TALSN</name>
<evidence type="ECO:0000256" key="1">
    <source>
        <dbReference type="ARBA" id="ARBA00004479"/>
    </source>
</evidence>
<dbReference type="STRING" id="441959.B8MD27"/>
<dbReference type="GO" id="GO:0008250">
    <property type="term" value="C:oligosaccharyltransferase complex"/>
    <property type="evidence" value="ECO:0007669"/>
    <property type="project" value="TreeGrafter"/>
</dbReference>
<sequence>MRSFLSFLLLGFWGACVHALSSSGSRLLVVLEEDKNLYSNLWADLEDRGYDITFESPKSDKLSLFAHGEKAYDHLILLPSKSKGLGPALTPKLLLDFVNNEGNVLLALSGKSTTPSSINSLLLELDLHISPDRSSIVIDHFNYDTISASEKHDVLLLPLPDPVRSDVKSFFSGEGVLAFPRPVGQSLGNASPLLTPIVRAPETAYSYNTKEDSLSVEDSFATGSQLALVSALQARNSARFTVLGSAEALEDKWFSASVKAPKSKSAVTTANRQFAKQLTAWTFQELGVLKVGKIEHYLSDEFGNIEGAVNPKIYRIKNDVTFDIEVSEYEFDKWIPYKVPANDELQLEFTMLSPWHRLKLLPKSSTLNSTVFGVTFTTPDQHGIFSFRVNYNRPFLTNIEEKHEVTVRHFAHDEYPRSWQITGGWVWIAGLWSVIGGFIAFVLVWLYSAPVLSAEAKVQKIK</sequence>
<evidence type="ECO:0000259" key="10">
    <source>
        <dbReference type="Pfam" id="PF23358"/>
    </source>
</evidence>
<proteinExistence type="inferred from homology"/>
<feature type="transmembrane region" description="Helical" evidence="8">
    <location>
        <begin position="425"/>
        <end position="447"/>
    </location>
</feature>
<evidence type="ECO:0000256" key="7">
    <source>
        <dbReference type="ARBA" id="ARBA00023136"/>
    </source>
</evidence>
<dbReference type="OrthoDB" id="29105at2759"/>
<keyword evidence="7 8" id="KW-0472">Membrane</keyword>
<comment type="subunit">
    <text evidence="8">Component of the oligosaccharyltransferase (OST) complex.</text>
</comment>
<reference evidence="12" key="1">
    <citation type="journal article" date="2015" name="Genome Announc.">
        <title>Genome sequence of the AIDS-associated pathogen Penicillium marneffei (ATCC18224) and its near taxonomic relative Talaromyces stipitatus (ATCC10500).</title>
        <authorList>
            <person name="Nierman W.C."/>
            <person name="Fedorova-Abrams N.D."/>
            <person name="Andrianopoulos A."/>
        </authorList>
    </citation>
    <scope>NUCLEOTIDE SEQUENCE [LARGE SCALE GENOMIC DNA]</scope>
    <source>
        <strain evidence="12">ATCC 10500 / CBS 375.48 / QM 6759 / NRRL 1006</strain>
    </source>
</reference>
<evidence type="ECO:0000313" key="11">
    <source>
        <dbReference type="EMBL" id="EED17553.1"/>
    </source>
</evidence>
<feature type="domain" description="OST48 N-terminal" evidence="9">
    <location>
        <begin position="26"/>
        <end position="282"/>
    </location>
</feature>
<evidence type="ECO:0000259" key="9">
    <source>
        <dbReference type="Pfam" id="PF03345"/>
    </source>
</evidence>
<dbReference type="EMBL" id="EQ962655">
    <property type="protein sequence ID" value="EED17553.1"/>
    <property type="molecule type" value="Genomic_DNA"/>
</dbReference>
<dbReference type="PhylomeDB" id="B8MD27"/>
<evidence type="ECO:0000256" key="5">
    <source>
        <dbReference type="ARBA" id="ARBA00022824"/>
    </source>
</evidence>
<dbReference type="AlphaFoldDB" id="B8MD27"/>
<dbReference type="PANTHER" id="PTHR10830">
    <property type="entry name" value="DOLICHYL-DIPHOSPHOOLIGOSACCHARIDE--PROTEIN GLYCOSYLTRANSFERASE 48 KDA SUBUNIT"/>
    <property type="match status" value="1"/>
</dbReference>
<comment type="similarity">
    <text evidence="3 8">Belongs to the DDOST 48 kDa subunit family.</text>
</comment>
<dbReference type="eggNOG" id="KOG2754">
    <property type="taxonomic scope" value="Eukaryota"/>
</dbReference>
<gene>
    <name evidence="11" type="ORF">TSTA_113730</name>
</gene>
<keyword evidence="5 8" id="KW-0256">Endoplasmic reticulum</keyword>
<dbReference type="InterPro" id="IPR055457">
    <property type="entry name" value="OST48_N"/>
</dbReference>
<dbReference type="UniPathway" id="UPA00378"/>
<evidence type="ECO:0000313" key="12">
    <source>
        <dbReference type="Proteomes" id="UP000001745"/>
    </source>
</evidence>
<dbReference type="RefSeq" id="XP_002481545.1">
    <property type="nucleotide sequence ID" value="XM_002481500.1"/>
</dbReference>
<evidence type="ECO:0000256" key="8">
    <source>
        <dbReference type="RuleBase" id="RU361142"/>
    </source>
</evidence>
<dbReference type="InterPro" id="IPR055459">
    <property type="entry name" value="OST48_MD"/>
</dbReference>
<evidence type="ECO:0000256" key="4">
    <source>
        <dbReference type="ARBA" id="ARBA00022692"/>
    </source>
</evidence>
<comment type="subcellular location">
    <subcellularLocation>
        <location evidence="8">Endoplasmic reticulum membrane</location>
        <topology evidence="8">Single-pass type I membrane protein</topology>
    </subcellularLocation>
    <subcellularLocation>
        <location evidence="1">Membrane</location>
        <topology evidence="1">Single-pass type I membrane protein</topology>
    </subcellularLocation>
</comment>
<dbReference type="GeneID" id="8101685"/>
<accession>B8MD27</accession>
<feature type="signal peptide" evidence="8">
    <location>
        <begin position="1"/>
        <end position="19"/>
    </location>
</feature>
<dbReference type="GO" id="GO:0016740">
    <property type="term" value="F:transferase activity"/>
    <property type="evidence" value="ECO:0007669"/>
    <property type="project" value="UniProtKB-KW"/>
</dbReference>
<comment type="pathway">
    <text evidence="2 8">Protein modification; protein glycosylation.</text>
</comment>
<comment type="function">
    <text evidence="8">Subunit of the oligosaccharyl transferase (OST) complex that catalyzes the initial transfer of a defined glycan (Glc(3)Man(9)GlcNAc(2) in eukaryotes) from the lipid carrier dolichol-pyrophosphate to an asparagine residue within an Asn-X-Ser/Thr consensus motif in nascent polypeptide chains, the first step in protein N-glycosylation. N-glycosylation occurs cotranslationally and the complex associates with the Sec61 complex at the channel-forming translocon complex that mediates protein translocation across the endoplasmic reticulum (ER).</text>
</comment>
<keyword evidence="4 8" id="KW-0812">Transmembrane</keyword>
<dbReference type="HOGENOM" id="CLU_031804_1_0_1"/>
<feature type="domain" description="OST48 middle" evidence="10">
    <location>
        <begin position="308"/>
        <end position="448"/>
    </location>
</feature>
<feature type="chain" id="PRO_5005124110" description="Dolichyl-diphosphooligosaccharide--protein glycosyltransferase subunit WBP1" evidence="8">
    <location>
        <begin position="20"/>
        <end position="462"/>
    </location>
</feature>
<dbReference type="PROSITE" id="PS51257">
    <property type="entry name" value="PROKAR_LIPOPROTEIN"/>
    <property type="match status" value="1"/>
</dbReference>
<keyword evidence="12" id="KW-1185">Reference proteome</keyword>
<evidence type="ECO:0000256" key="2">
    <source>
        <dbReference type="ARBA" id="ARBA00004922"/>
    </source>
</evidence>
<keyword evidence="8" id="KW-0732">Signal</keyword>
<dbReference type="GO" id="GO:0018279">
    <property type="term" value="P:protein N-linked glycosylation via asparagine"/>
    <property type="evidence" value="ECO:0007669"/>
    <property type="project" value="UniProtKB-UniRule"/>
</dbReference>
<dbReference type="PANTHER" id="PTHR10830:SF0">
    <property type="entry name" value="DOLICHYL-DIPHOSPHOOLIGOSACCHARIDE--PROTEIN GLYCOSYLTRANSFERASE 48 KDA SUBUNIT"/>
    <property type="match status" value="1"/>
</dbReference>
<dbReference type="InParanoid" id="B8MD27"/>
<dbReference type="Pfam" id="PF03345">
    <property type="entry name" value="OST48_N"/>
    <property type="match status" value="1"/>
</dbReference>
<dbReference type="FunCoup" id="B8MD27">
    <property type="interactions" value="1037"/>
</dbReference>
<dbReference type="OMA" id="AHDEYPR"/>